<dbReference type="EMBL" id="MLIQ01000042">
    <property type="protein sequence ID" value="OHU47261.1"/>
    <property type="molecule type" value="Genomic_DNA"/>
</dbReference>
<reference evidence="1 2" key="1">
    <citation type="submission" date="2016-10" db="EMBL/GenBank/DDBJ databases">
        <title>Evaluation of Human, Veterinary and Environmental Mycobacterium chelonae Isolates by Core Genome Phylogenomic Analysis, Targeted Gene Comparison, and Anti-microbial Susceptibility Patterns: A Tale of Mistaken Identities.</title>
        <authorList>
            <person name="Fogelson S.B."/>
            <person name="Camus A.C."/>
            <person name="Lorenz W."/>
            <person name="Vasireddy R."/>
            <person name="Vasireddy S."/>
            <person name="Smith T."/>
            <person name="Brown-Elliott B.A."/>
            <person name="Wallace R.J.Jr."/>
            <person name="Hasan N.A."/>
            <person name="Reischl U."/>
            <person name="Sanchez S."/>
        </authorList>
    </citation>
    <scope>NUCLEOTIDE SEQUENCE [LARGE SCALE GENOMIC DNA]</scope>
    <source>
        <strain evidence="1 2">15515</strain>
    </source>
</reference>
<protein>
    <submittedName>
        <fullName evidence="1">Uncharacterized protein</fullName>
    </submittedName>
</protein>
<organism evidence="1 2">
    <name type="scientific">Mycobacteroides chelonae</name>
    <name type="common">Mycobacterium chelonae</name>
    <dbReference type="NCBI Taxonomy" id="1774"/>
    <lineage>
        <taxon>Bacteria</taxon>
        <taxon>Bacillati</taxon>
        <taxon>Actinomycetota</taxon>
        <taxon>Actinomycetes</taxon>
        <taxon>Mycobacteriales</taxon>
        <taxon>Mycobacteriaceae</taxon>
        <taxon>Mycobacteroides</taxon>
    </lineage>
</organism>
<dbReference type="Proteomes" id="UP000180043">
    <property type="component" value="Unassembled WGS sequence"/>
</dbReference>
<name>A0A1S1LG49_MYCCH</name>
<accession>A0A1S1LG49</accession>
<dbReference type="AlphaFoldDB" id="A0A1S1LG49"/>
<dbReference type="RefSeq" id="WP_070947879.1">
    <property type="nucleotide sequence ID" value="NZ_MLIQ01000042.1"/>
</dbReference>
<evidence type="ECO:0000313" key="1">
    <source>
        <dbReference type="EMBL" id="OHU47261.1"/>
    </source>
</evidence>
<comment type="caution">
    <text evidence="1">The sequence shown here is derived from an EMBL/GenBank/DDBJ whole genome shotgun (WGS) entry which is preliminary data.</text>
</comment>
<sequence length="74" mass="8502">MTAPPNLAETILQAETRWRAQWANHERLGTAHTQRAEQQAWDAYTELCNKIDQCQQPGCDATVPEYAYCSRHRA</sequence>
<gene>
    <name evidence="1" type="ORF">BKG82_26775</name>
</gene>
<evidence type="ECO:0000313" key="2">
    <source>
        <dbReference type="Proteomes" id="UP000180043"/>
    </source>
</evidence>
<proteinExistence type="predicted"/>